<dbReference type="NCBIfam" id="TIGR03855">
    <property type="entry name" value="NAD_NadX"/>
    <property type="match status" value="1"/>
</dbReference>
<accession>A0A8J8TEM3</accession>
<dbReference type="SUPFAM" id="SSF55347">
    <property type="entry name" value="Glyceraldehyde-3-phosphate dehydrogenase-like, C-terminal domain"/>
    <property type="match status" value="1"/>
</dbReference>
<dbReference type="GO" id="GO:0050661">
    <property type="term" value="F:NADP binding"/>
    <property type="evidence" value="ECO:0007669"/>
    <property type="project" value="UniProtKB-UniRule"/>
</dbReference>
<proteinExistence type="inferred from homology"/>
<evidence type="ECO:0000313" key="9">
    <source>
        <dbReference type="EMBL" id="TQS82923.1"/>
    </source>
</evidence>
<evidence type="ECO:0000256" key="4">
    <source>
        <dbReference type="ARBA" id="ARBA00023002"/>
    </source>
</evidence>
<dbReference type="PANTHER" id="PTHR31873:SF6">
    <property type="entry name" value="ASPARTATE DEHYDROGENASE DOMAIN-CONTAINING PROTEIN"/>
    <property type="match status" value="1"/>
</dbReference>
<dbReference type="Gene3D" id="3.30.360.10">
    <property type="entry name" value="Dihydrodipicolinate Reductase, domain 2"/>
    <property type="match status" value="1"/>
</dbReference>
<dbReference type="InterPro" id="IPR022487">
    <property type="entry name" value="Asp_DH_arc"/>
</dbReference>
<keyword evidence="5 6" id="KW-0520">NAD</keyword>
<feature type="domain" description="Aspartate/homoserine dehydrogenase NAD-binding" evidence="8">
    <location>
        <begin position="7"/>
        <end position="120"/>
    </location>
</feature>
<reference evidence="9" key="1">
    <citation type="submission" date="2016-03" db="EMBL/GenBank/DDBJ databases">
        <authorList>
            <person name="Borrel G."/>
            <person name="Mccann A."/>
            <person name="O'Toole P.W."/>
        </authorList>
    </citation>
    <scope>NUCLEOTIDE SEQUENCE</scope>
    <source>
        <strain evidence="9">183</strain>
    </source>
</reference>
<comment type="catalytic activity">
    <reaction evidence="6">
        <text>L-aspartate + NADP(+) + H2O = oxaloacetate + NH4(+) + NADPH + H(+)</text>
        <dbReference type="Rhea" id="RHEA:11784"/>
        <dbReference type="ChEBI" id="CHEBI:15377"/>
        <dbReference type="ChEBI" id="CHEBI:15378"/>
        <dbReference type="ChEBI" id="CHEBI:16452"/>
        <dbReference type="ChEBI" id="CHEBI:28938"/>
        <dbReference type="ChEBI" id="CHEBI:29991"/>
        <dbReference type="ChEBI" id="CHEBI:57783"/>
        <dbReference type="ChEBI" id="CHEBI:58349"/>
        <dbReference type="EC" id="1.4.1.21"/>
    </reaction>
</comment>
<dbReference type="InterPro" id="IPR002811">
    <property type="entry name" value="Asp_DH"/>
</dbReference>
<dbReference type="HAMAP" id="MF_01265">
    <property type="entry name" value="NadX"/>
    <property type="match status" value="1"/>
</dbReference>
<gene>
    <name evidence="6" type="primary">nadX</name>
    <name evidence="9" type="ORF">A3207_03010</name>
</gene>
<dbReference type="InterPro" id="IPR036291">
    <property type="entry name" value="NAD(P)-bd_dom_sf"/>
</dbReference>
<feature type="binding site" evidence="6">
    <location>
        <position position="191"/>
    </location>
    <ligand>
        <name>NAD(+)</name>
        <dbReference type="ChEBI" id="CHEBI:57540"/>
    </ligand>
</feature>
<dbReference type="GO" id="GO:0051287">
    <property type="term" value="F:NAD binding"/>
    <property type="evidence" value="ECO:0007669"/>
    <property type="project" value="UniProtKB-UniRule"/>
</dbReference>
<evidence type="ECO:0000313" key="10">
    <source>
        <dbReference type="Proteomes" id="UP000752814"/>
    </source>
</evidence>
<dbReference type="UniPathway" id="UPA00253">
    <property type="reaction ID" value="UER00456"/>
</dbReference>
<evidence type="ECO:0000256" key="6">
    <source>
        <dbReference type="HAMAP-Rule" id="MF_01265"/>
    </source>
</evidence>
<protein>
    <recommendedName>
        <fullName evidence="6">L-aspartate dehydrogenase</fullName>
        <ecNumber evidence="6">1.4.1.21</ecNumber>
    </recommendedName>
</protein>
<evidence type="ECO:0000256" key="2">
    <source>
        <dbReference type="ARBA" id="ARBA00022642"/>
    </source>
</evidence>
<dbReference type="Pfam" id="PF01958">
    <property type="entry name" value="Asp_DH_C"/>
    <property type="match status" value="1"/>
</dbReference>
<dbReference type="PANTHER" id="PTHR31873">
    <property type="entry name" value="L-ASPARTATE DEHYDROGENASE-RELATED"/>
    <property type="match status" value="1"/>
</dbReference>
<dbReference type="GO" id="GO:0009435">
    <property type="term" value="P:NAD+ biosynthetic process"/>
    <property type="evidence" value="ECO:0007669"/>
    <property type="project" value="UniProtKB-UniRule"/>
</dbReference>
<dbReference type="RefSeq" id="WP_400194817.1">
    <property type="nucleotide sequence ID" value="NZ_CAYAYE010000014.1"/>
</dbReference>
<dbReference type="NCBIfam" id="NF009828">
    <property type="entry name" value="PRK13303.1-3"/>
    <property type="match status" value="1"/>
</dbReference>
<dbReference type="GO" id="GO:0033735">
    <property type="term" value="F:aspartate dehydrogenase [NAD(P)+] activity"/>
    <property type="evidence" value="ECO:0007669"/>
    <property type="project" value="UniProtKB-EC"/>
</dbReference>
<dbReference type="InterPro" id="IPR020626">
    <property type="entry name" value="Asp_DH_prok"/>
</dbReference>
<comment type="miscellaneous">
    <text evidence="6">The iminoaspartate product is unstable in aqueous solution and can decompose to oxaloacetate and ammonia.</text>
</comment>
<dbReference type="EMBL" id="LVVT01000014">
    <property type="protein sequence ID" value="TQS82923.1"/>
    <property type="molecule type" value="Genomic_DNA"/>
</dbReference>
<keyword evidence="4 6" id="KW-0560">Oxidoreductase</keyword>
<comment type="pathway">
    <text evidence="6">Cofactor biosynthesis; NAD(+) biosynthesis; iminoaspartate from L-aspartate (dehydrogenase route): step 1/1.</text>
</comment>
<dbReference type="PIRSF" id="PIRSF005227">
    <property type="entry name" value="Asp_dh_NAD_syn"/>
    <property type="match status" value="1"/>
</dbReference>
<comment type="catalytic activity">
    <reaction evidence="6">
        <text>L-aspartate + NAD(+) + H2O = oxaloacetate + NH4(+) + NADH + H(+)</text>
        <dbReference type="Rhea" id="RHEA:11788"/>
        <dbReference type="ChEBI" id="CHEBI:15377"/>
        <dbReference type="ChEBI" id="CHEBI:15378"/>
        <dbReference type="ChEBI" id="CHEBI:16452"/>
        <dbReference type="ChEBI" id="CHEBI:28938"/>
        <dbReference type="ChEBI" id="CHEBI:29991"/>
        <dbReference type="ChEBI" id="CHEBI:57540"/>
        <dbReference type="ChEBI" id="CHEBI:57945"/>
        <dbReference type="EC" id="1.4.1.21"/>
    </reaction>
</comment>
<keyword evidence="3 6" id="KW-0521">NADP</keyword>
<feature type="active site" evidence="6">
    <location>
        <position position="221"/>
    </location>
</feature>
<dbReference type="Proteomes" id="UP000752814">
    <property type="component" value="Unassembled WGS sequence"/>
</dbReference>
<dbReference type="NCBIfam" id="NF009830">
    <property type="entry name" value="PRK13304.1"/>
    <property type="match status" value="1"/>
</dbReference>
<evidence type="ECO:0000256" key="1">
    <source>
        <dbReference type="ARBA" id="ARBA00008331"/>
    </source>
</evidence>
<dbReference type="Gene3D" id="3.40.50.720">
    <property type="entry name" value="NAD(P)-binding Rossmann-like Domain"/>
    <property type="match status" value="1"/>
</dbReference>
<dbReference type="InterPro" id="IPR005106">
    <property type="entry name" value="Asp/hSer_DH_NAD-bd"/>
</dbReference>
<dbReference type="NCBIfam" id="NF009829">
    <property type="entry name" value="PRK13303.1-4"/>
    <property type="match status" value="1"/>
</dbReference>
<evidence type="ECO:0000259" key="8">
    <source>
        <dbReference type="Pfam" id="PF03447"/>
    </source>
</evidence>
<comment type="similarity">
    <text evidence="1 6">Belongs to the L-aspartate dehydrogenase family.</text>
</comment>
<name>A0A8J8TEM3_9ARCH</name>
<dbReference type="EC" id="1.4.1.21" evidence="6"/>
<evidence type="ECO:0000256" key="3">
    <source>
        <dbReference type="ARBA" id="ARBA00022857"/>
    </source>
</evidence>
<dbReference type="GO" id="GO:0016639">
    <property type="term" value="F:oxidoreductase activity, acting on the CH-NH2 group of donors, NAD or NADP as acceptor"/>
    <property type="evidence" value="ECO:0007669"/>
    <property type="project" value="UniProtKB-UniRule"/>
</dbReference>
<comment type="caution">
    <text evidence="9">The sequence shown here is derived from an EMBL/GenBank/DDBJ whole genome shotgun (WGS) entry which is preliminary data.</text>
</comment>
<evidence type="ECO:0000256" key="5">
    <source>
        <dbReference type="ARBA" id="ARBA00023027"/>
    </source>
</evidence>
<sequence>MRILIIGCGSIGSILAETVHELPEVDRIYITDQKKDLSIHLIERLNKTSFVSLVEIDSIMTEVDLVVEAASQTAAKTYIPQVLRKGTDVMMMSVGAFSDEKFKDECFELAKNNHARIYVPSGAVCGTDGIHAAASGTFDEVRLITTKNPKSLKGAPGIIESGIDLDSLTDSTIVFDGTAKDAVDKFPKNINVAATLSLLGIGFDKTRVTIICDPNTNKNSHVVIAKGDFGEMRCEVNNVPSPMNPATSYLAALSAASSIKRILGNVWIGI</sequence>
<dbReference type="SUPFAM" id="SSF51735">
    <property type="entry name" value="NAD(P)-binding Rossmann-fold domains"/>
    <property type="match status" value="1"/>
</dbReference>
<feature type="domain" description="Aspartate dehydrogenase" evidence="7">
    <location>
        <begin position="169"/>
        <end position="255"/>
    </location>
</feature>
<feature type="binding site" evidence="6">
    <location>
        <position position="123"/>
    </location>
    <ligand>
        <name>NAD(+)</name>
        <dbReference type="ChEBI" id="CHEBI:57540"/>
    </ligand>
</feature>
<dbReference type="AlphaFoldDB" id="A0A8J8TEM3"/>
<evidence type="ECO:0000259" key="7">
    <source>
        <dbReference type="Pfam" id="PF01958"/>
    </source>
</evidence>
<organism evidence="9 10">
    <name type="scientific">Candidatus Methanomassiliicoccus intestinalis</name>
    <dbReference type="NCBI Taxonomy" id="1406512"/>
    <lineage>
        <taxon>Archaea</taxon>
        <taxon>Methanobacteriati</taxon>
        <taxon>Thermoplasmatota</taxon>
        <taxon>Thermoplasmata</taxon>
        <taxon>Methanomassiliicoccales</taxon>
        <taxon>Methanomassiliicoccaceae</taxon>
        <taxon>Methanomassiliicoccus</taxon>
    </lineage>
</organism>
<dbReference type="Pfam" id="PF03447">
    <property type="entry name" value="NAD_binding_3"/>
    <property type="match status" value="1"/>
</dbReference>
<dbReference type="InterPro" id="IPR011182">
    <property type="entry name" value="L-Asp_DH"/>
</dbReference>
<comment type="function">
    <text evidence="6">Specifically catalyzes the NAD or NADP-dependent dehydrogenation of L-aspartate to iminoaspartate.</text>
</comment>
<keyword evidence="2 6" id="KW-0662">Pyridine nucleotide biosynthesis</keyword>